<organism evidence="9 10">
    <name type="scientific">Sphingorhabdus profundilacus</name>
    <dbReference type="NCBI Taxonomy" id="2509718"/>
    <lineage>
        <taxon>Bacteria</taxon>
        <taxon>Pseudomonadati</taxon>
        <taxon>Pseudomonadota</taxon>
        <taxon>Alphaproteobacteria</taxon>
        <taxon>Sphingomonadales</taxon>
        <taxon>Sphingomonadaceae</taxon>
        <taxon>Sphingorhabdus</taxon>
    </lineage>
</organism>
<dbReference type="PANTHER" id="PTHR11961">
    <property type="entry name" value="CYTOCHROME C"/>
    <property type="match status" value="1"/>
</dbReference>
<dbReference type="InterPro" id="IPR036909">
    <property type="entry name" value="Cyt_c-like_dom_sf"/>
</dbReference>
<keyword evidence="10" id="KW-1185">Reference proteome</keyword>
<comment type="caution">
    <text evidence="9">The sequence shown here is derived from an EMBL/GenBank/DDBJ whole genome shotgun (WGS) entry which is preliminary data.</text>
</comment>
<feature type="domain" description="Cytochrome c" evidence="8">
    <location>
        <begin position="23"/>
        <end position="120"/>
    </location>
</feature>
<dbReference type="RefSeq" id="WP_160354027.1">
    <property type="nucleotide sequence ID" value="NZ_SDWJ01000002.1"/>
</dbReference>
<gene>
    <name evidence="9" type="ORF">EUU23_10240</name>
</gene>
<dbReference type="InterPro" id="IPR002327">
    <property type="entry name" value="Cyt_c_1A/1B"/>
</dbReference>
<accession>A0A6I4LYD2</accession>
<name>A0A6I4LYD2_9SPHN</name>
<dbReference type="OrthoDB" id="9805828at2"/>
<keyword evidence="1" id="KW-0813">Transport</keyword>
<dbReference type="Proteomes" id="UP000471147">
    <property type="component" value="Unassembled WGS sequence"/>
</dbReference>
<keyword evidence="2 6" id="KW-0349">Heme</keyword>
<evidence type="ECO:0000259" key="8">
    <source>
        <dbReference type="PROSITE" id="PS51007"/>
    </source>
</evidence>
<evidence type="ECO:0000256" key="3">
    <source>
        <dbReference type="ARBA" id="ARBA00022723"/>
    </source>
</evidence>
<evidence type="ECO:0000256" key="1">
    <source>
        <dbReference type="ARBA" id="ARBA00022448"/>
    </source>
</evidence>
<evidence type="ECO:0000256" key="6">
    <source>
        <dbReference type="PROSITE-ProRule" id="PRU00433"/>
    </source>
</evidence>
<keyword evidence="5 6" id="KW-0408">Iron</keyword>
<dbReference type="Pfam" id="PF00034">
    <property type="entry name" value="Cytochrom_C"/>
    <property type="match status" value="1"/>
</dbReference>
<dbReference type="GO" id="GO:0046872">
    <property type="term" value="F:metal ion binding"/>
    <property type="evidence" value="ECO:0007669"/>
    <property type="project" value="UniProtKB-KW"/>
</dbReference>
<protein>
    <submittedName>
        <fullName evidence="9">C-type cytochrome</fullName>
    </submittedName>
</protein>
<evidence type="ECO:0000313" key="10">
    <source>
        <dbReference type="Proteomes" id="UP000471147"/>
    </source>
</evidence>
<dbReference type="AlphaFoldDB" id="A0A6I4LYD2"/>
<evidence type="ECO:0000256" key="2">
    <source>
        <dbReference type="ARBA" id="ARBA00022617"/>
    </source>
</evidence>
<sequence>MGKKAWVASVCLAVVGVPAFGQAPAPNGAATYKAKCGSCHSIPTNKIGPAHKGVFGRKAGLAAGYSYSAPLKGSGIVWNDKTLDLWLQGPQKVVKGSKMFVAVPNAAERAAIIAYLKSPAAK</sequence>
<keyword evidence="4" id="KW-0249">Electron transport</keyword>
<dbReference type="GO" id="GO:0020037">
    <property type="term" value="F:heme binding"/>
    <property type="evidence" value="ECO:0007669"/>
    <property type="project" value="InterPro"/>
</dbReference>
<proteinExistence type="predicted"/>
<dbReference type="PRINTS" id="PR00604">
    <property type="entry name" value="CYTCHRMECIAB"/>
</dbReference>
<dbReference type="PROSITE" id="PS51007">
    <property type="entry name" value="CYTC"/>
    <property type="match status" value="1"/>
</dbReference>
<keyword evidence="3 6" id="KW-0479">Metal-binding</keyword>
<dbReference type="GO" id="GO:0009055">
    <property type="term" value="F:electron transfer activity"/>
    <property type="evidence" value="ECO:0007669"/>
    <property type="project" value="InterPro"/>
</dbReference>
<dbReference type="InterPro" id="IPR009056">
    <property type="entry name" value="Cyt_c-like_dom"/>
</dbReference>
<feature type="chain" id="PRO_5026076098" evidence="7">
    <location>
        <begin position="24"/>
        <end position="122"/>
    </location>
</feature>
<evidence type="ECO:0000256" key="4">
    <source>
        <dbReference type="ARBA" id="ARBA00022982"/>
    </source>
</evidence>
<dbReference type="EMBL" id="SDWJ01000002">
    <property type="protein sequence ID" value="MVZ98071.1"/>
    <property type="molecule type" value="Genomic_DNA"/>
</dbReference>
<keyword evidence="7" id="KW-0732">Signal</keyword>
<dbReference type="SUPFAM" id="SSF46626">
    <property type="entry name" value="Cytochrome c"/>
    <property type="match status" value="1"/>
</dbReference>
<feature type="signal peptide" evidence="7">
    <location>
        <begin position="1"/>
        <end position="23"/>
    </location>
</feature>
<reference evidence="9 10" key="1">
    <citation type="submission" date="2019-01" db="EMBL/GenBank/DDBJ databases">
        <title>Sphingorhabdus lacus sp.nov., isolated from an oligotrophic freshwater lake.</title>
        <authorList>
            <person name="Park M."/>
        </authorList>
    </citation>
    <scope>NUCLEOTIDE SEQUENCE [LARGE SCALE GENOMIC DNA]</scope>
    <source>
        <strain evidence="9 10">IMCC26285</strain>
    </source>
</reference>
<evidence type="ECO:0000256" key="5">
    <source>
        <dbReference type="ARBA" id="ARBA00023004"/>
    </source>
</evidence>
<evidence type="ECO:0000313" key="9">
    <source>
        <dbReference type="EMBL" id="MVZ98071.1"/>
    </source>
</evidence>
<dbReference type="Gene3D" id="1.10.760.10">
    <property type="entry name" value="Cytochrome c-like domain"/>
    <property type="match status" value="1"/>
</dbReference>
<evidence type="ECO:0000256" key="7">
    <source>
        <dbReference type="SAM" id="SignalP"/>
    </source>
</evidence>